<evidence type="ECO:0000313" key="2">
    <source>
        <dbReference type="EMBL" id="KDR78618.1"/>
    </source>
</evidence>
<protein>
    <submittedName>
        <fullName evidence="2">Uncharacterized protein</fullName>
    </submittedName>
</protein>
<evidence type="ECO:0000313" key="3">
    <source>
        <dbReference type="Proteomes" id="UP000027222"/>
    </source>
</evidence>
<feature type="transmembrane region" description="Helical" evidence="1">
    <location>
        <begin position="148"/>
        <end position="167"/>
    </location>
</feature>
<sequence>MSDLPWHPKITPYRLTVLATTLCLGTAKAISTQRGSIFIPTTFEWLSGTVIFLMLFIISPYDSDEDAPRYLSWLFEPDCMDAIWHLLGICLSIPRPRYLSRERAQIIPPDDSHPPFTTYRTLVSFSVLAFGLLKAALGYLGASTAATWIDWTLGVAATSIFYCLGLYERSSSNLWPSFFVDDQQQHLYSSGTAALYAAGIALSISWTLYWKDVLMLVWLASTNTFSTPNARHPILDRAFVIARKCFLLEGAIIMAALGVTCLFVVVGLAGIRFVSWAATIPVVRTRIFKKFFPSFLRDRQFFFPNVIPRRYITFSKSR</sequence>
<dbReference type="HOGENOM" id="CLU_047589_0_0_1"/>
<dbReference type="Proteomes" id="UP000027222">
    <property type="component" value="Unassembled WGS sequence"/>
</dbReference>
<feature type="transmembrane region" description="Helical" evidence="1">
    <location>
        <begin position="187"/>
        <end position="209"/>
    </location>
</feature>
<keyword evidence="1" id="KW-0472">Membrane</keyword>
<feature type="transmembrane region" description="Helical" evidence="1">
    <location>
        <begin position="12"/>
        <end position="30"/>
    </location>
</feature>
<keyword evidence="1" id="KW-1133">Transmembrane helix</keyword>
<reference evidence="3" key="1">
    <citation type="journal article" date="2014" name="Proc. Natl. Acad. Sci. U.S.A.">
        <title>Extensive sampling of basidiomycete genomes demonstrates inadequacy of the white-rot/brown-rot paradigm for wood decay fungi.</title>
        <authorList>
            <person name="Riley R."/>
            <person name="Salamov A.A."/>
            <person name="Brown D.W."/>
            <person name="Nagy L.G."/>
            <person name="Floudas D."/>
            <person name="Held B.W."/>
            <person name="Levasseur A."/>
            <person name="Lombard V."/>
            <person name="Morin E."/>
            <person name="Otillar R."/>
            <person name="Lindquist E.A."/>
            <person name="Sun H."/>
            <person name="LaButti K.M."/>
            <person name="Schmutz J."/>
            <person name="Jabbour D."/>
            <person name="Luo H."/>
            <person name="Baker S.E."/>
            <person name="Pisabarro A.G."/>
            <person name="Walton J.D."/>
            <person name="Blanchette R.A."/>
            <person name="Henrissat B."/>
            <person name="Martin F."/>
            <person name="Cullen D."/>
            <person name="Hibbett D.S."/>
            <person name="Grigoriev I.V."/>
        </authorList>
    </citation>
    <scope>NUCLEOTIDE SEQUENCE [LARGE SCALE GENOMIC DNA]</scope>
    <source>
        <strain evidence="3">CBS 339.88</strain>
    </source>
</reference>
<dbReference type="EMBL" id="KL142374">
    <property type="protein sequence ID" value="KDR78618.1"/>
    <property type="molecule type" value="Genomic_DNA"/>
</dbReference>
<keyword evidence="1" id="KW-0812">Transmembrane</keyword>
<dbReference type="AlphaFoldDB" id="A0A067TI09"/>
<dbReference type="OrthoDB" id="3268450at2759"/>
<organism evidence="2 3">
    <name type="scientific">Galerina marginata (strain CBS 339.88)</name>
    <dbReference type="NCBI Taxonomy" id="685588"/>
    <lineage>
        <taxon>Eukaryota</taxon>
        <taxon>Fungi</taxon>
        <taxon>Dikarya</taxon>
        <taxon>Basidiomycota</taxon>
        <taxon>Agaricomycotina</taxon>
        <taxon>Agaricomycetes</taxon>
        <taxon>Agaricomycetidae</taxon>
        <taxon>Agaricales</taxon>
        <taxon>Agaricineae</taxon>
        <taxon>Strophariaceae</taxon>
        <taxon>Galerina</taxon>
    </lineage>
</organism>
<evidence type="ECO:0000256" key="1">
    <source>
        <dbReference type="SAM" id="Phobius"/>
    </source>
</evidence>
<feature type="transmembrane region" description="Helical" evidence="1">
    <location>
        <begin position="37"/>
        <end position="58"/>
    </location>
</feature>
<name>A0A067TI09_GALM3</name>
<keyword evidence="3" id="KW-1185">Reference proteome</keyword>
<gene>
    <name evidence="2" type="ORF">GALMADRAFT_244074</name>
</gene>
<proteinExistence type="predicted"/>
<accession>A0A067TI09</accession>
<feature type="transmembrane region" description="Helical" evidence="1">
    <location>
        <begin position="251"/>
        <end position="274"/>
    </location>
</feature>